<dbReference type="SUPFAM" id="SSF53335">
    <property type="entry name" value="S-adenosyl-L-methionine-dependent methyltransferases"/>
    <property type="match status" value="1"/>
</dbReference>
<organism evidence="2 3">
    <name type="scientific">Vairimorpha necatrix</name>
    <dbReference type="NCBI Taxonomy" id="6039"/>
    <lineage>
        <taxon>Eukaryota</taxon>
        <taxon>Fungi</taxon>
        <taxon>Fungi incertae sedis</taxon>
        <taxon>Microsporidia</taxon>
        <taxon>Nosematidae</taxon>
        <taxon>Vairimorpha</taxon>
    </lineage>
</organism>
<dbReference type="KEGG" id="vnx:VNE69_07291"/>
<dbReference type="Pfam" id="PF13649">
    <property type="entry name" value="Methyltransf_25"/>
    <property type="match status" value="1"/>
</dbReference>
<dbReference type="InterPro" id="IPR051720">
    <property type="entry name" value="rRNA_MeTrfase/Polyamine_Synth"/>
</dbReference>
<dbReference type="EMBL" id="CP142732">
    <property type="protein sequence ID" value="WUR04226.1"/>
    <property type="molecule type" value="Genomic_DNA"/>
</dbReference>
<dbReference type="InterPro" id="IPR002052">
    <property type="entry name" value="DNA_methylase_N6_adenine_CS"/>
</dbReference>
<dbReference type="PANTHER" id="PTHR23290:SF0">
    <property type="entry name" value="RRNA N6-ADENOSINE-METHYLTRANSFERASE METTL5"/>
    <property type="match status" value="1"/>
</dbReference>
<protein>
    <submittedName>
        <fullName evidence="2">Methyltransferase-like protein 5 (METL5)</fullName>
    </submittedName>
</protein>
<sequence>MKFKDLKIELSKIKNFQNVKYKLEQYLTPPDLAAHVIYTIHTVYDDIQNKKILDLCCGTGMLSAACEFFNPGFLVGVDIDSEALEIYKENLNYSYDLIKADFNELNFPDQFFDVVIMNPPFGTKIKHQDVKALDKALSIGKVVYSMHKTSTREFLLKKYKGAKVIAEMKYDLPRTYDFHKKKTKTIEVDFIRFTKK</sequence>
<dbReference type="InterPro" id="IPR029063">
    <property type="entry name" value="SAM-dependent_MTases_sf"/>
</dbReference>
<accession>A0AAX4JE20</accession>
<proteinExistence type="predicted"/>
<dbReference type="GO" id="GO:0003676">
    <property type="term" value="F:nucleic acid binding"/>
    <property type="evidence" value="ECO:0007669"/>
    <property type="project" value="InterPro"/>
</dbReference>
<gene>
    <name evidence="2" type="ORF">VNE69_07291</name>
</gene>
<dbReference type="PANTHER" id="PTHR23290">
    <property type="entry name" value="RRNA N6-ADENOSINE-METHYLTRANSFERASE METTL5"/>
    <property type="match status" value="1"/>
</dbReference>
<dbReference type="GO" id="GO:0008168">
    <property type="term" value="F:methyltransferase activity"/>
    <property type="evidence" value="ECO:0007669"/>
    <property type="project" value="UniProtKB-KW"/>
</dbReference>
<dbReference type="InterPro" id="IPR041698">
    <property type="entry name" value="Methyltransf_25"/>
</dbReference>
<keyword evidence="2" id="KW-0489">Methyltransferase</keyword>
<keyword evidence="3" id="KW-1185">Reference proteome</keyword>
<dbReference type="PRINTS" id="PR00507">
    <property type="entry name" value="N12N6MTFRASE"/>
</dbReference>
<dbReference type="GeneID" id="90542047"/>
<dbReference type="GO" id="GO:0032259">
    <property type="term" value="P:methylation"/>
    <property type="evidence" value="ECO:0007669"/>
    <property type="project" value="UniProtKB-KW"/>
</dbReference>
<dbReference type="RefSeq" id="XP_065330371.1">
    <property type="nucleotide sequence ID" value="XM_065474299.1"/>
</dbReference>
<dbReference type="CDD" id="cd02440">
    <property type="entry name" value="AdoMet_MTases"/>
    <property type="match status" value="1"/>
</dbReference>
<dbReference type="AlphaFoldDB" id="A0AAX4JE20"/>
<name>A0AAX4JE20_9MICR</name>
<evidence type="ECO:0000313" key="3">
    <source>
        <dbReference type="Proteomes" id="UP001334084"/>
    </source>
</evidence>
<dbReference type="Gene3D" id="3.40.50.150">
    <property type="entry name" value="Vaccinia Virus protein VP39"/>
    <property type="match status" value="1"/>
</dbReference>
<evidence type="ECO:0000313" key="2">
    <source>
        <dbReference type="EMBL" id="WUR04226.1"/>
    </source>
</evidence>
<dbReference type="Proteomes" id="UP001334084">
    <property type="component" value="Chromosome 7"/>
</dbReference>
<evidence type="ECO:0000259" key="1">
    <source>
        <dbReference type="Pfam" id="PF13649"/>
    </source>
</evidence>
<reference evidence="2" key="1">
    <citation type="journal article" date="2024" name="BMC Genomics">
        <title>Functional annotation of a divergent genome using sequence and structure-based similarity.</title>
        <authorList>
            <person name="Svedberg D."/>
            <person name="Winiger R.R."/>
            <person name="Berg A."/>
            <person name="Sharma H."/>
            <person name="Tellgren-Roth C."/>
            <person name="Debrunner-Vossbrinck B.A."/>
            <person name="Vossbrinck C.R."/>
            <person name="Barandun J."/>
        </authorList>
    </citation>
    <scope>NUCLEOTIDE SEQUENCE</scope>
    <source>
        <strain evidence="2">Illinois isolate</strain>
    </source>
</reference>
<feature type="domain" description="Methyltransferase" evidence="1">
    <location>
        <begin position="52"/>
        <end position="133"/>
    </location>
</feature>
<keyword evidence="2" id="KW-0808">Transferase</keyword>
<dbReference type="PROSITE" id="PS00092">
    <property type="entry name" value="N6_MTASE"/>
    <property type="match status" value="1"/>
</dbReference>